<accession>A0A507FG65</accession>
<dbReference type="AlphaFoldDB" id="A0A507FG65"/>
<evidence type="ECO:0000313" key="1">
    <source>
        <dbReference type="EMBL" id="TPX75351.1"/>
    </source>
</evidence>
<dbReference type="Gene3D" id="3.40.50.620">
    <property type="entry name" value="HUPs"/>
    <property type="match status" value="1"/>
</dbReference>
<organism evidence="1 2">
    <name type="scientific">Chytriomyces confervae</name>
    <dbReference type="NCBI Taxonomy" id="246404"/>
    <lineage>
        <taxon>Eukaryota</taxon>
        <taxon>Fungi</taxon>
        <taxon>Fungi incertae sedis</taxon>
        <taxon>Chytridiomycota</taxon>
        <taxon>Chytridiomycota incertae sedis</taxon>
        <taxon>Chytridiomycetes</taxon>
        <taxon>Chytridiales</taxon>
        <taxon>Chytriomycetaceae</taxon>
        <taxon>Chytriomyces</taxon>
    </lineage>
</organism>
<dbReference type="SUPFAM" id="SSF52402">
    <property type="entry name" value="Adenine nucleotide alpha hydrolases-like"/>
    <property type="match status" value="1"/>
</dbReference>
<gene>
    <name evidence="1" type="ORF">CcCBS67573_g03384</name>
</gene>
<comment type="caution">
    <text evidence="1">The sequence shown here is derived from an EMBL/GenBank/DDBJ whole genome shotgun (WGS) entry which is preliminary data.</text>
</comment>
<dbReference type="Proteomes" id="UP000320333">
    <property type="component" value="Unassembled WGS sequence"/>
</dbReference>
<sequence length="158" mass="17252">MSAAVAYSPHEDILRTLPHPPVLGRRIYFCVEEPANIFSAIRCALEHLAQSPKDQITVVSVVQTEAQREVAISTTWSLMKIIEQQTRSYGSNLLLHILLAPLGSFAKLACESVSNNRGDLLILGLSGNSLMTHSSGYCIKNSKCQVVIKRLTSAAPSF</sequence>
<dbReference type="EMBL" id="QEAP01000084">
    <property type="protein sequence ID" value="TPX75351.1"/>
    <property type="molecule type" value="Genomic_DNA"/>
</dbReference>
<keyword evidence="2" id="KW-1185">Reference proteome</keyword>
<dbReference type="OrthoDB" id="10360914at2759"/>
<evidence type="ECO:0000313" key="2">
    <source>
        <dbReference type="Proteomes" id="UP000320333"/>
    </source>
</evidence>
<reference evidence="1 2" key="1">
    <citation type="journal article" date="2019" name="Sci. Rep.">
        <title>Comparative genomics of chytrid fungi reveal insights into the obligate biotrophic and pathogenic lifestyle of Synchytrium endobioticum.</title>
        <authorList>
            <person name="van de Vossenberg B.T.L.H."/>
            <person name="Warris S."/>
            <person name="Nguyen H.D.T."/>
            <person name="van Gent-Pelzer M.P.E."/>
            <person name="Joly D.L."/>
            <person name="van de Geest H.C."/>
            <person name="Bonants P.J.M."/>
            <person name="Smith D.S."/>
            <person name="Levesque C.A."/>
            <person name="van der Lee T.A.J."/>
        </authorList>
    </citation>
    <scope>NUCLEOTIDE SEQUENCE [LARGE SCALE GENOMIC DNA]</scope>
    <source>
        <strain evidence="1 2">CBS 675.73</strain>
    </source>
</reference>
<dbReference type="InterPro" id="IPR014729">
    <property type="entry name" value="Rossmann-like_a/b/a_fold"/>
</dbReference>
<protein>
    <recommendedName>
        <fullName evidence="3">UspA domain-containing protein</fullName>
    </recommendedName>
</protein>
<proteinExistence type="predicted"/>
<name>A0A507FG65_9FUNG</name>
<evidence type="ECO:0008006" key="3">
    <source>
        <dbReference type="Google" id="ProtNLM"/>
    </source>
</evidence>